<dbReference type="SUPFAM" id="SSF143081">
    <property type="entry name" value="BB1717-like"/>
    <property type="match status" value="1"/>
</dbReference>
<dbReference type="Proteomes" id="UP000431092">
    <property type="component" value="Unassembled WGS sequence"/>
</dbReference>
<dbReference type="Gene3D" id="3.90.1680.10">
    <property type="entry name" value="SOS response associated peptidase-like"/>
    <property type="match status" value="1"/>
</dbReference>
<accession>A0A6I3INN3</accession>
<evidence type="ECO:0000256" key="7">
    <source>
        <dbReference type="ARBA" id="ARBA00023239"/>
    </source>
</evidence>
<dbReference type="PANTHER" id="PTHR13604">
    <property type="entry name" value="DC12-RELATED"/>
    <property type="match status" value="1"/>
</dbReference>
<evidence type="ECO:0000256" key="8">
    <source>
        <dbReference type="RuleBase" id="RU364100"/>
    </source>
</evidence>
<dbReference type="AlphaFoldDB" id="A0A6I3INN3"/>
<keyword evidence="11" id="KW-1185">Reference proteome</keyword>
<sequence length="276" mass="30381">MCGRYAASKDMAELVEVLEVDEDRTAEPVRTIAALERGQGGGPAADYNVAPTKAAPVVLTRRPKGEPEQQPSRQLRLLTWGLVPSWAKDLKVGTRMINARAETLLDKPAYARAAAARRCLVPADGYYEWQRSPSLMDGRGKPSKQPFYIHRADGEPLVMAGLYEFWRDRSLPDDHPDAWLATYCVITTHADPDLATIHDRQPLILEPEHWAGWLDPDATSPEHVQPYLDLSLPGRFDAYAVSTAVNSTRNNGPRLLDPAPADQLAGVVDPGTGEVL</sequence>
<dbReference type="RefSeq" id="WP_154594536.1">
    <property type="nucleotide sequence ID" value="NZ_CP171001.1"/>
</dbReference>
<dbReference type="EMBL" id="WLVL01000056">
    <property type="protein sequence ID" value="MTB73275.1"/>
    <property type="molecule type" value="Genomic_DNA"/>
</dbReference>
<dbReference type="InterPro" id="IPR036590">
    <property type="entry name" value="SRAP-like"/>
</dbReference>
<reference evidence="10 11" key="1">
    <citation type="submission" date="2019-11" db="EMBL/GenBank/DDBJ databases">
        <title>Whole genome sequencing identifies a novel species of the genus Arsenicicoccus isolated from human blood.</title>
        <authorList>
            <person name="Jeong J.H."/>
            <person name="Kweon O.J."/>
            <person name="Kim H.R."/>
            <person name="Kim T.-H."/>
            <person name="Ha S.-M."/>
            <person name="Lee M.-K."/>
        </authorList>
    </citation>
    <scope>NUCLEOTIDE SEQUENCE [LARGE SCALE GENOMIC DNA]</scope>
    <source>
        <strain evidence="10 11">MKL-02</strain>
    </source>
</reference>
<evidence type="ECO:0000256" key="4">
    <source>
        <dbReference type="ARBA" id="ARBA00022801"/>
    </source>
</evidence>
<evidence type="ECO:0000313" key="10">
    <source>
        <dbReference type="EMBL" id="MTB73275.1"/>
    </source>
</evidence>
<keyword evidence="4 8" id="KW-0378">Hydrolase</keyword>
<keyword evidence="7" id="KW-0456">Lyase</keyword>
<comment type="caution">
    <text evidence="10">The sequence shown here is derived from an EMBL/GenBank/DDBJ whole genome shotgun (WGS) entry which is preliminary data.</text>
</comment>
<dbReference type="PANTHER" id="PTHR13604:SF0">
    <property type="entry name" value="ABASIC SITE PROCESSING PROTEIN HMCES"/>
    <property type="match status" value="1"/>
</dbReference>
<dbReference type="GO" id="GO:0003697">
    <property type="term" value="F:single-stranded DNA binding"/>
    <property type="evidence" value="ECO:0007669"/>
    <property type="project" value="InterPro"/>
</dbReference>
<dbReference type="Pfam" id="PF02586">
    <property type="entry name" value="SRAP"/>
    <property type="match status" value="1"/>
</dbReference>
<evidence type="ECO:0000256" key="5">
    <source>
        <dbReference type="ARBA" id="ARBA00023124"/>
    </source>
</evidence>
<gene>
    <name evidence="10" type="ORF">GGG17_15170</name>
</gene>
<evidence type="ECO:0000256" key="1">
    <source>
        <dbReference type="ARBA" id="ARBA00008136"/>
    </source>
</evidence>
<proteinExistence type="inferred from homology"/>
<dbReference type="GO" id="GO:0016829">
    <property type="term" value="F:lyase activity"/>
    <property type="evidence" value="ECO:0007669"/>
    <property type="project" value="UniProtKB-KW"/>
</dbReference>
<protein>
    <recommendedName>
        <fullName evidence="8">Abasic site processing protein</fullName>
        <ecNumber evidence="8">3.4.-.-</ecNumber>
    </recommendedName>
</protein>
<dbReference type="EC" id="3.4.-.-" evidence="8"/>
<dbReference type="GO" id="GO:0006508">
    <property type="term" value="P:proteolysis"/>
    <property type="evidence" value="ECO:0007669"/>
    <property type="project" value="UniProtKB-KW"/>
</dbReference>
<dbReference type="GO" id="GO:0106300">
    <property type="term" value="P:protein-DNA covalent cross-linking repair"/>
    <property type="evidence" value="ECO:0007669"/>
    <property type="project" value="InterPro"/>
</dbReference>
<dbReference type="GO" id="GO:0008233">
    <property type="term" value="F:peptidase activity"/>
    <property type="evidence" value="ECO:0007669"/>
    <property type="project" value="UniProtKB-KW"/>
</dbReference>
<name>A0A6I3INN3_9MICO</name>
<organism evidence="10 11">
    <name type="scientific">Arsenicicoccus cauae</name>
    <dbReference type="NCBI Taxonomy" id="2663847"/>
    <lineage>
        <taxon>Bacteria</taxon>
        <taxon>Bacillati</taxon>
        <taxon>Actinomycetota</taxon>
        <taxon>Actinomycetes</taxon>
        <taxon>Micrococcales</taxon>
        <taxon>Intrasporangiaceae</taxon>
        <taxon>Arsenicicoccus</taxon>
    </lineage>
</organism>
<keyword evidence="5" id="KW-0190">Covalent protein-DNA linkage</keyword>
<evidence type="ECO:0000313" key="11">
    <source>
        <dbReference type="Proteomes" id="UP000431092"/>
    </source>
</evidence>
<evidence type="ECO:0000256" key="6">
    <source>
        <dbReference type="ARBA" id="ARBA00023125"/>
    </source>
</evidence>
<comment type="similarity">
    <text evidence="1 8">Belongs to the SOS response-associated peptidase family.</text>
</comment>
<evidence type="ECO:0000256" key="2">
    <source>
        <dbReference type="ARBA" id="ARBA00022670"/>
    </source>
</evidence>
<keyword evidence="3" id="KW-0227">DNA damage</keyword>
<feature type="region of interest" description="Disordered" evidence="9">
    <location>
        <begin position="249"/>
        <end position="276"/>
    </location>
</feature>
<keyword evidence="6" id="KW-0238">DNA-binding</keyword>
<evidence type="ECO:0000256" key="9">
    <source>
        <dbReference type="SAM" id="MobiDB-lite"/>
    </source>
</evidence>
<keyword evidence="2 8" id="KW-0645">Protease</keyword>
<dbReference type="InterPro" id="IPR003738">
    <property type="entry name" value="SRAP"/>
</dbReference>
<evidence type="ECO:0000256" key="3">
    <source>
        <dbReference type="ARBA" id="ARBA00022763"/>
    </source>
</evidence>